<gene>
    <name evidence="2" type="ORF">FAP39_13015</name>
</gene>
<dbReference type="GO" id="GO:0005737">
    <property type="term" value="C:cytoplasm"/>
    <property type="evidence" value="ECO:0007669"/>
    <property type="project" value="TreeGrafter"/>
</dbReference>
<dbReference type="InterPro" id="IPR036282">
    <property type="entry name" value="Glutathione-S-Trfase_C_sf"/>
</dbReference>
<dbReference type="PROSITE" id="PS50404">
    <property type="entry name" value="GST_NTER"/>
    <property type="match status" value="1"/>
</dbReference>
<dbReference type="Proteomes" id="UP000306575">
    <property type="component" value="Unassembled WGS sequence"/>
</dbReference>
<dbReference type="InterPro" id="IPR040079">
    <property type="entry name" value="Glutathione_S-Trfase"/>
</dbReference>
<dbReference type="GO" id="GO:0016740">
    <property type="term" value="F:transferase activity"/>
    <property type="evidence" value="ECO:0007669"/>
    <property type="project" value="UniProtKB-KW"/>
</dbReference>
<dbReference type="PANTHER" id="PTHR43968:SF6">
    <property type="entry name" value="GLUTATHIONE S-TRANSFERASE OMEGA"/>
    <property type="match status" value="1"/>
</dbReference>
<protein>
    <submittedName>
        <fullName evidence="2">Glutathione S-transferase</fullName>
    </submittedName>
</protein>
<proteinExistence type="predicted"/>
<dbReference type="EMBL" id="SULI01000017">
    <property type="protein sequence ID" value="TKZ18105.1"/>
    <property type="molecule type" value="Genomic_DNA"/>
</dbReference>
<dbReference type="SUPFAM" id="SSF47616">
    <property type="entry name" value="GST C-terminal domain-like"/>
    <property type="match status" value="1"/>
</dbReference>
<dbReference type="PANTHER" id="PTHR43968">
    <property type="match status" value="1"/>
</dbReference>
<keyword evidence="3" id="KW-1185">Reference proteome</keyword>
<dbReference type="SUPFAM" id="SSF52833">
    <property type="entry name" value="Thioredoxin-like"/>
    <property type="match status" value="1"/>
</dbReference>
<evidence type="ECO:0000313" key="2">
    <source>
        <dbReference type="EMBL" id="TKZ18105.1"/>
    </source>
</evidence>
<keyword evidence="2" id="KW-0808">Transferase</keyword>
<dbReference type="InterPro" id="IPR036249">
    <property type="entry name" value="Thioredoxin-like_sf"/>
</dbReference>
<feature type="domain" description="GST N-terminal" evidence="1">
    <location>
        <begin position="1"/>
        <end position="79"/>
    </location>
</feature>
<accession>A0A4U7MY16</accession>
<dbReference type="InterPro" id="IPR004045">
    <property type="entry name" value="Glutathione_S-Trfase_N"/>
</dbReference>
<dbReference type="PROSITE" id="PS51354">
    <property type="entry name" value="GLUTAREDOXIN_2"/>
    <property type="match status" value="1"/>
</dbReference>
<dbReference type="AlphaFoldDB" id="A0A4U7MY16"/>
<name>A0A4U7MY16_9RHOB</name>
<dbReference type="Gene3D" id="1.20.1050.10">
    <property type="match status" value="1"/>
</dbReference>
<dbReference type="RefSeq" id="WP_138016834.1">
    <property type="nucleotide sequence ID" value="NZ_SULI01000017.1"/>
</dbReference>
<organism evidence="2 3">
    <name type="scientific">Shimia litoralis</name>
    <dbReference type="NCBI Taxonomy" id="420403"/>
    <lineage>
        <taxon>Bacteria</taxon>
        <taxon>Pseudomonadati</taxon>
        <taxon>Pseudomonadota</taxon>
        <taxon>Alphaproteobacteria</taxon>
        <taxon>Rhodobacterales</taxon>
        <taxon>Roseobacteraceae</taxon>
    </lineage>
</organism>
<dbReference type="Pfam" id="PF13417">
    <property type="entry name" value="GST_N_3"/>
    <property type="match status" value="1"/>
</dbReference>
<evidence type="ECO:0000259" key="1">
    <source>
        <dbReference type="PROSITE" id="PS50404"/>
    </source>
</evidence>
<dbReference type="Gene3D" id="3.40.30.10">
    <property type="entry name" value="Glutaredoxin"/>
    <property type="match status" value="1"/>
</dbReference>
<sequence length="215" mass="24602">MSPILYSFRRCPYAMRARLALTSAQIRVELREILLRDKAPEFLAISPSATVPCLQVGDLIVDESLDIMIWTLSQADPEGLLDMPDVGYDIIKVFDGPFKTGLDRYKYHTRYQGAVREDERAAAAAHLWDLDARLKGQAWLFGDRPTLTDLAVLPFVRQFAFTDKAWFDAQNWRHVHAWLEAFLTSDRFGQIMTKYPKWVLGDAPEYFGNPLSTAE</sequence>
<dbReference type="InterPro" id="IPR050983">
    <property type="entry name" value="GST_Omega/HSP26"/>
</dbReference>
<dbReference type="CDD" id="cd03196">
    <property type="entry name" value="GST_C_5"/>
    <property type="match status" value="1"/>
</dbReference>
<dbReference type="Pfam" id="PF13410">
    <property type="entry name" value="GST_C_2"/>
    <property type="match status" value="1"/>
</dbReference>
<evidence type="ECO:0000313" key="3">
    <source>
        <dbReference type="Proteomes" id="UP000306575"/>
    </source>
</evidence>
<dbReference type="SFLD" id="SFLDS00019">
    <property type="entry name" value="Glutathione_Transferase_(cytos"/>
    <property type="match status" value="1"/>
</dbReference>
<reference evidence="2 3" key="1">
    <citation type="submission" date="2019-04" db="EMBL/GenBank/DDBJ databases">
        <title>Genome sequence of Pelagicola litoralis CL-ES2.</title>
        <authorList>
            <person name="Cao J."/>
        </authorList>
    </citation>
    <scope>NUCLEOTIDE SEQUENCE [LARGE SCALE GENOMIC DNA]</scope>
    <source>
        <strain evidence="2 3">CL-ES2</strain>
    </source>
</reference>
<dbReference type="OrthoDB" id="9813092at2"/>
<comment type="caution">
    <text evidence="2">The sequence shown here is derived from an EMBL/GenBank/DDBJ whole genome shotgun (WGS) entry which is preliminary data.</text>
</comment>